<accession>A0A1L9VPS2</accession>
<dbReference type="RefSeq" id="XP_022402585.1">
    <property type="nucleotide sequence ID" value="XM_022540854.1"/>
</dbReference>
<dbReference type="Proteomes" id="UP000184300">
    <property type="component" value="Unassembled WGS sequence"/>
</dbReference>
<dbReference type="GeneID" id="34457115"/>
<organism evidence="1 2">
    <name type="scientific">Aspergillus glaucus CBS 516.65</name>
    <dbReference type="NCBI Taxonomy" id="1160497"/>
    <lineage>
        <taxon>Eukaryota</taxon>
        <taxon>Fungi</taxon>
        <taxon>Dikarya</taxon>
        <taxon>Ascomycota</taxon>
        <taxon>Pezizomycotina</taxon>
        <taxon>Eurotiomycetes</taxon>
        <taxon>Eurotiomycetidae</taxon>
        <taxon>Eurotiales</taxon>
        <taxon>Aspergillaceae</taxon>
        <taxon>Aspergillus</taxon>
        <taxon>Aspergillus subgen. Aspergillus</taxon>
    </lineage>
</organism>
<sequence>MMQCHLRFLSTLSFGSLEMHLLDLPLEIFRHIIEIYLNSLPFLMASDMKTHNLLTGSFIKK</sequence>
<evidence type="ECO:0000313" key="2">
    <source>
        <dbReference type="Proteomes" id="UP000184300"/>
    </source>
</evidence>
<evidence type="ECO:0000313" key="1">
    <source>
        <dbReference type="EMBL" id="OJJ85891.1"/>
    </source>
</evidence>
<proteinExistence type="predicted"/>
<gene>
    <name evidence="1" type="ORF">ASPGLDRAFT_1290848</name>
</gene>
<reference evidence="2" key="1">
    <citation type="journal article" date="2017" name="Genome Biol.">
        <title>Comparative genomics reveals high biological diversity and specific adaptations in the industrially and medically important fungal genus Aspergillus.</title>
        <authorList>
            <person name="de Vries R.P."/>
            <person name="Riley R."/>
            <person name="Wiebenga A."/>
            <person name="Aguilar-Osorio G."/>
            <person name="Amillis S."/>
            <person name="Uchima C.A."/>
            <person name="Anderluh G."/>
            <person name="Asadollahi M."/>
            <person name="Askin M."/>
            <person name="Barry K."/>
            <person name="Battaglia E."/>
            <person name="Bayram O."/>
            <person name="Benocci T."/>
            <person name="Braus-Stromeyer S.A."/>
            <person name="Caldana C."/>
            <person name="Canovas D."/>
            <person name="Cerqueira G.C."/>
            <person name="Chen F."/>
            <person name="Chen W."/>
            <person name="Choi C."/>
            <person name="Clum A."/>
            <person name="Dos Santos R.A."/>
            <person name="Damasio A.R."/>
            <person name="Diallinas G."/>
            <person name="Emri T."/>
            <person name="Fekete E."/>
            <person name="Flipphi M."/>
            <person name="Freyberg S."/>
            <person name="Gallo A."/>
            <person name="Gournas C."/>
            <person name="Habgood R."/>
            <person name="Hainaut M."/>
            <person name="Harispe M.L."/>
            <person name="Henrissat B."/>
            <person name="Hilden K.S."/>
            <person name="Hope R."/>
            <person name="Hossain A."/>
            <person name="Karabika E."/>
            <person name="Karaffa L."/>
            <person name="Karanyi Z."/>
            <person name="Krasevec N."/>
            <person name="Kuo A."/>
            <person name="Kusch H."/>
            <person name="LaButti K."/>
            <person name="Lagendijk E.L."/>
            <person name="Lapidus A."/>
            <person name="Levasseur A."/>
            <person name="Lindquist E."/>
            <person name="Lipzen A."/>
            <person name="Logrieco A.F."/>
            <person name="MacCabe A."/>
            <person name="Maekelae M.R."/>
            <person name="Malavazi I."/>
            <person name="Melin P."/>
            <person name="Meyer V."/>
            <person name="Mielnichuk N."/>
            <person name="Miskei M."/>
            <person name="Molnar A.P."/>
            <person name="Mule G."/>
            <person name="Ngan C.Y."/>
            <person name="Orejas M."/>
            <person name="Orosz E."/>
            <person name="Ouedraogo J.P."/>
            <person name="Overkamp K.M."/>
            <person name="Park H.-S."/>
            <person name="Perrone G."/>
            <person name="Piumi F."/>
            <person name="Punt P.J."/>
            <person name="Ram A.F."/>
            <person name="Ramon A."/>
            <person name="Rauscher S."/>
            <person name="Record E."/>
            <person name="Riano-Pachon D.M."/>
            <person name="Robert V."/>
            <person name="Roehrig J."/>
            <person name="Ruller R."/>
            <person name="Salamov A."/>
            <person name="Salih N.S."/>
            <person name="Samson R.A."/>
            <person name="Sandor E."/>
            <person name="Sanguinetti M."/>
            <person name="Schuetze T."/>
            <person name="Sepcic K."/>
            <person name="Shelest E."/>
            <person name="Sherlock G."/>
            <person name="Sophianopoulou V."/>
            <person name="Squina F.M."/>
            <person name="Sun H."/>
            <person name="Susca A."/>
            <person name="Todd R.B."/>
            <person name="Tsang A."/>
            <person name="Unkles S.E."/>
            <person name="van de Wiele N."/>
            <person name="van Rossen-Uffink D."/>
            <person name="Oliveira J.V."/>
            <person name="Vesth T.C."/>
            <person name="Visser J."/>
            <person name="Yu J.-H."/>
            <person name="Zhou M."/>
            <person name="Andersen M.R."/>
            <person name="Archer D.B."/>
            <person name="Baker S.E."/>
            <person name="Benoit I."/>
            <person name="Brakhage A.A."/>
            <person name="Braus G.H."/>
            <person name="Fischer R."/>
            <person name="Frisvad J.C."/>
            <person name="Goldman G.H."/>
            <person name="Houbraken J."/>
            <person name="Oakley B."/>
            <person name="Pocsi I."/>
            <person name="Scazzocchio C."/>
            <person name="Seiboth B."/>
            <person name="vanKuyk P.A."/>
            <person name="Wortman J."/>
            <person name="Dyer P.S."/>
            <person name="Grigoriev I.V."/>
        </authorList>
    </citation>
    <scope>NUCLEOTIDE SEQUENCE [LARGE SCALE GENOMIC DNA]</scope>
    <source>
        <strain evidence="2">CBS 516.65</strain>
    </source>
</reference>
<dbReference type="AlphaFoldDB" id="A0A1L9VPS2"/>
<name>A0A1L9VPS2_ASPGL</name>
<dbReference type="VEuPathDB" id="FungiDB:ASPGLDRAFT_1290848"/>
<protein>
    <submittedName>
        <fullName evidence="1">Uncharacterized protein</fullName>
    </submittedName>
</protein>
<dbReference type="EMBL" id="KV878893">
    <property type="protein sequence ID" value="OJJ85891.1"/>
    <property type="molecule type" value="Genomic_DNA"/>
</dbReference>
<keyword evidence="2" id="KW-1185">Reference proteome</keyword>